<keyword evidence="2" id="KW-1185">Reference proteome</keyword>
<dbReference type="AlphaFoldDB" id="A0A2T9YGV4"/>
<proteinExistence type="predicted"/>
<dbReference type="EMBL" id="MBFR01000195">
    <property type="protein sequence ID" value="PVU91550.1"/>
    <property type="molecule type" value="Genomic_DNA"/>
</dbReference>
<protein>
    <recommendedName>
        <fullName evidence="3">Retrotransposon gag domain-containing protein</fullName>
    </recommendedName>
</protein>
<dbReference type="OrthoDB" id="2250058at2759"/>
<evidence type="ECO:0008006" key="3">
    <source>
        <dbReference type="Google" id="ProtNLM"/>
    </source>
</evidence>
<reference evidence="1 2" key="1">
    <citation type="journal article" date="2018" name="MBio">
        <title>Comparative Genomics Reveals the Core Gene Toolbox for the Fungus-Insect Symbiosis.</title>
        <authorList>
            <person name="Wang Y."/>
            <person name="Stata M."/>
            <person name="Wang W."/>
            <person name="Stajich J.E."/>
            <person name="White M.M."/>
            <person name="Moncalvo J.M."/>
        </authorList>
    </citation>
    <scope>NUCLEOTIDE SEQUENCE [LARGE SCALE GENOMIC DNA]</scope>
    <source>
        <strain evidence="1 2">SWE-8-4</strain>
    </source>
</reference>
<evidence type="ECO:0000313" key="2">
    <source>
        <dbReference type="Proteomes" id="UP000245383"/>
    </source>
</evidence>
<sequence length="103" mass="11881">MKFRNPDSHMDDDESIIITNKQFKELRFTFSNQKTTVARYIEKFINLTALIGTLAEDEALNRYLRGLKYAIKQNVQSHYPTDINTAAKLAETYDNTVSTQSQS</sequence>
<evidence type="ECO:0000313" key="1">
    <source>
        <dbReference type="EMBL" id="PVU91550.1"/>
    </source>
</evidence>
<gene>
    <name evidence="1" type="ORF">BB561_004344</name>
</gene>
<name>A0A2T9YGV4_9FUNG</name>
<accession>A0A2T9YGV4</accession>
<dbReference type="Proteomes" id="UP000245383">
    <property type="component" value="Unassembled WGS sequence"/>
</dbReference>
<comment type="caution">
    <text evidence="1">The sequence shown here is derived from an EMBL/GenBank/DDBJ whole genome shotgun (WGS) entry which is preliminary data.</text>
</comment>
<organism evidence="1 2">
    <name type="scientific">Smittium simulii</name>
    <dbReference type="NCBI Taxonomy" id="133385"/>
    <lineage>
        <taxon>Eukaryota</taxon>
        <taxon>Fungi</taxon>
        <taxon>Fungi incertae sedis</taxon>
        <taxon>Zoopagomycota</taxon>
        <taxon>Kickxellomycotina</taxon>
        <taxon>Harpellomycetes</taxon>
        <taxon>Harpellales</taxon>
        <taxon>Legeriomycetaceae</taxon>
        <taxon>Smittium</taxon>
    </lineage>
</organism>